<proteinExistence type="predicted"/>
<accession>A0AC59Z1B1</accession>
<feature type="non-terminal residue" evidence="1">
    <location>
        <position position="1"/>
    </location>
</feature>
<name>A0AC59Z1B1_RANTA</name>
<reference evidence="1" key="1">
    <citation type="submission" date="2023-05" db="EMBL/GenBank/DDBJ databases">
        <authorList>
            <consortium name="ELIXIR-Norway"/>
        </authorList>
    </citation>
    <scope>NUCLEOTIDE SEQUENCE</scope>
</reference>
<sequence length="125" mass="13961">AWLRLVTGARTSRHVYDARAPRRAHWLPGLRAARLRALPRAAHCRTDSGAVAAREAAAAAARRPPPPLPRRRRRLRLGTGCMVRPQSSMSRHIPQFCGVLGHTFMEFLKGSGDYCQAQHDLYADK</sequence>
<organism evidence="1 2">
    <name type="scientific">Rangifer tarandus platyrhynchus</name>
    <name type="common">Svalbard reindeer</name>
    <dbReference type="NCBI Taxonomy" id="3082113"/>
    <lineage>
        <taxon>Eukaryota</taxon>
        <taxon>Metazoa</taxon>
        <taxon>Chordata</taxon>
        <taxon>Craniata</taxon>
        <taxon>Vertebrata</taxon>
        <taxon>Euteleostomi</taxon>
        <taxon>Mammalia</taxon>
        <taxon>Eutheria</taxon>
        <taxon>Laurasiatheria</taxon>
        <taxon>Artiodactyla</taxon>
        <taxon>Ruminantia</taxon>
        <taxon>Pecora</taxon>
        <taxon>Cervidae</taxon>
        <taxon>Odocoileinae</taxon>
        <taxon>Rangifer</taxon>
    </lineage>
</organism>
<evidence type="ECO:0000313" key="1">
    <source>
        <dbReference type="EMBL" id="CAN0151102.1"/>
    </source>
</evidence>
<dbReference type="Proteomes" id="UP001162501">
    <property type="component" value="Chromosome 22"/>
</dbReference>
<dbReference type="EMBL" id="OX596106">
    <property type="protein sequence ID" value="CAN0151102.1"/>
    <property type="molecule type" value="Genomic_DNA"/>
</dbReference>
<protein>
    <submittedName>
        <fullName evidence="1">Uncharacterized protein</fullName>
    </submittedName>
</protein>
<reference evidence="1" key="2">
    <citation type="submission" date="2025-03" db="EMBL/GenBank/DDBJ databases">
        <authorList>
            <consortium name="ELIXIR-Norway"/>
            <consortium name="Elixir Norway"/>
        </authorList>
    </citation>
    <scope>NUCLEOTIDE SEQUENCE</scope>
</reference>
<gene>
    <name evidence="1" type="ORF">MRATA1EN22A_LOCUS12800</name>
</gene>
<evidence type="ECO:0000313" key="2">
    <source>
        <dbReference type="Proteomes" id="UP001162501"/>
    </source>
</evidence>